<dbReference type="EMBL" id="CACVAS010000058">
    <property type="protein sequence ID" value="CAA6813265.1"/>
    <property type="molecule type" value="Genomic_DNA"/>
</dbReference>
<organism evidence="1">
    <name type="scientific">uncultured Sulfurovum sp</name>
    <dbReference type="NCBI Taxonomy" id="269237"/>
    <lineage>
        <taxon>Bacteria</taxon>
        <taxon>Pseudomonadati</taxon>
        <taxon>Campylobacterota</taxon>
        <taxon>Epsilonproteobacteria</taxon>
        <taxon>Campylobacterales</taxon>
        <taxon>Sulfurovaceae</taxon>
        <taxon>Sulfurovum</taxon>
        <taxon>environmental samples</taxon>
    </lineage>
</organism>
<proteinExistence type="predicted"/>
<reference evidence="1" key="1">
    <citation type="submission" date="2020-01" db="EMBL/GenBank/DDBJ databases">
        <authorList>
            <person name="Meier V. D."/>
            <person name="Meier V D."/>
        </authorList>
    </citation>
    <scope>NUCLEOTIDE SEQUENCE</scope>
    <source>
        <strain evidence="1">HLG_WM_MAG_01</strain>
    </source>
</reference>
<sequence>MTKDTLVSKFLREPLFHFLLIGAGLFFLFSQLNSDSESIDKPQITINKSTLLLLTDKFTEENGKAPTEKELKKLLEEKIEEQVLYHEALTMGLDKNDVVIQHRLAQKMKYLFEDITLDDDFEKDNEAFYTNLKNNYHIVIDEEIRNEFNISAPKQ</sequence>
<protein>
    <submittedName>
        <fullName evidence="1">Uncharacterized protein</fullName>
    </submittedName>
</protein>
<gene>
    <name evidence="1" type="ORF">HELGO_WM378</name>
</gene>
<evidence type="ECO:0000313" key="1">
    <source>
        <dbReference type="EMBL" id="CAA6813265.1"/>
    </source>
</evidence>
<dbReference type="AlphaFoldDB" id="A0A6S6T4U6"/>
<name>A0A6S6T4U6_9BACT</name>
<accession>A0A6S6T4U6</accession>